<evidence type="ECO:0000313" key="2">
    <source>
        <dbReference type="Proteomes" id="UP000186601"/>
    </source>
</evidence>
<name>A0A2R6S020_9APHY</name>
<dbReference type="AlphaFoldDB" id="A0A2R6S020"/>
<sequence>MEVLHSEGITYDPRDPNAWAPHGEHGRLASTAKRAWEHLCLVQEEVDSFDRMLEDSAARQRRDAEKQLLAVLEASGLHNQFMHTARNLANRWRIVGLARTVTYGVRWIRRTLRQTAT</sequence>
<dbReference type="EMBL" id="MLYV02000111">
    <property type="protein sequence ID" value="PSS35614.1"/>
    <property type="molecule type" value="Genomic_DNA"/>
</dbReference>
<dbReference type="Proteomes" id="UP000186601">
    <property type="component" value="Unassembled WGS sequence"/>
</dbReference>
<protein>
    <submittedName>
        <fullName evidence="1">Uncharacterized protein</fullName>
    </submittedName>
</protein>
<reference evidence="1 2" key="1">
    <citation type="submission" date="2018-02" db="EMBL/GenBank/DDBJ databases">
        <title>Genome sequence of the basidiomycete white-rot fungus Phlebia centrifuga.</title>
        <authorList>
            <person name="Granchi Z."/>
            <person name="Peng M."/>
            <person name="de Vries R.P."/>
            <person name="Hilden K."/>
            <person name="Makela M.R."/>
            <person name="Grigoriev I."/>
            <person name="Riley R."/>
        </authorList>
    </citation>
    <scope>NUCLEOTIDE SEQUENCE [LARGE SCALE GENOMIC DNA]</scope>
    <source>
        <strain evidence="1 2">FBCC195</strain>
    </source>
</reference>
<evidence type="ECO:0000313" key="1">
    <source>
        <dbReference type="EMBL" id="PSS35614.1"/>
    </source>
</evidence>
<organism evidence="1 2">
    <name type="scientific">Hermanssonia centrifuga</name>
    <dbReference type="NCBI Taxonomy" id="98765"/>
    <lineage>
        <taxon>Eukaryota</taxon>
        <taxon>Fungi</taxon>
        <taxon>Dikarya</taxon>
        <taxon>Basidiomycota</taxon>
        <taxon>Agaricomycotina</taxon>
        <taxon>Agaricomycetes</taxon>
        <taxon>Polyporales</taxon>
        <taxon>Meruliaceae</taxon>
        <taxon>Hermanssonia</taxon>
    </lineage>
</organism>
<proteinExistence type="predicted"/>
<keyword evidence="2" id="KW-1185">Reference proteome</keyword>
<gene>
    <name evidence="1" type="ORF">PHLCEN_2v1437</name>
</gene>
<comment type="caution">
    <text evidence="1">The sequence shown here is derived from an EMBL/GenBank/DDBJ whole genome shotgun (WGS) entry which is preliminary data.</text>
</comment>
<accession>A0A2R6S020</accession>